<name>A0A8X7YQW1_POPTO</name>
<gene>
    <name evidence="1" type="ORF">POTOM_038194</name>
</gene>
<reference evidence="1" key="1">
    <citation type="journal article" date="2020" name="bioRxiv">
        <title>Hybrid origin of Populus tomentosa Carr. identified through genome sequencing and phylogenomic analysis.</title>
        <authorList>
            <person name="An X."/>
            <person name="Gao K."/>
            <person name="Chen Z."/>
            <person name="Li J."/>
            <person name="Yang X."/>
            <person name="Yang X."/>
            <person name="Zhou J."/>
            <person name="Guo T."/>
            <person name="Zhao T."/>
            <person name="Huang S."/>
            <person name="Miao D."/>
            <person name="Khan W.U."/>
            <person name="Rao P."/>
            <person name="Ye M."/>
            <person name="Lei B."/>
            <person name="Liao W."/>
            <person name="Wang J."/>
            <person name="Ji L."/>
            <person name="Li Y."/>
            <person name="Guo B."/>
            <person name="Mustafa N.S."/>
            <person name="Li S."/>
            <person name="Yun Q."/>
            <person name="Keller S.R."/>
            <person name="Mao J."/>
            <person name="Zhang R."/>
            <person name="Strauss S.H."/>
        </authorList>
    </citation>
    <scope>NUCLEOTIDE SEQUENCE</scope>
    <source>
        <strain evidence="1">GM15</strain>
        <tissue evidence="1">Leaf</tissue>
    </source>
</reference>
<dbReference type="OrthoDB" id="859726at2759"/>
<sequence length="258" mass="27629">MPREAGALSRKLGEGGYLPDISTFNIPVTCLLKGLDVNETCGILDRFIEQGAMLGFSIYLELGETLYKAGRGMEGDPQCDERGSKGFQSDAEVFLPTLLLLQMLLERGLKLTFSLIIDGLCQAQPVDDALVCFSEMVEWDMQKHGKSLDVLSAFLVGVSIFCCNLGKADEDGSQTGTGIAGGMPQTGTGIVDGDPAEVVAKALLCFNNKYVSGILILSTHGNFDVSEHLQAEQNNAYNTANQILLGFGFMFAGPALLL</sequence>
<dbReference type="AlphaFoldDB" id="A0A8X7YQW1"/>
<keyword evidence="2" id="KW-1185">Reference proteome</keyword>
<evidence type="ECO:0000313" key="1">
    <source>
        <dbReference type="EMBL" id="KAG6757868.1"/>
    </source>
</evidence>
<comment type="caution">
    <text evidence="1">The sequence shown here is derived from an EMBL/GenBank/DDBJ whole genome shotgun (WGS) entry which is preliminary data.</text>
</comment>
<dbReference type="Proteomes" id="UP000886885">
    <property type="component" value="Chromosome 10D"/>
</dbReference>
<protein>
    <submittedName>
        <fullName evidence="1">Uncharacterized protein</fullName>
    </submittedName>
</protein>
<dbReference type="EMBL" id="JAAWWB010000020">
    <property type="protein sequence ID" value="KAG6757868.1"/>
    <property type="molecule type" value="Genomic_DNA"/>
</dbReference>
<accession>A0A8X7YQW1</accession>
<proteinExistence type="predicted"/>
<dbReference type="InterPro" id="IPR002885">
    <property type="entry name" value="PPR_rpt"/>
</dbReference>
<organism evidence="1 2">
    <name type="scientific">Populus tomentosa</name>
    <name type="common">Chinese white poplar</name>
    <dbReference type="NCBI Taxonomy" id="118781"/>
    <lineage>
        <taxon>Eukaryota</taxon>
        <taxon>Viridiplantae</taxon>
        <taxon>Streptophyta</taxon>
        <taxon>Embryophyta</taxon>
        <taxon>Tracheophyta</taxon>
        <taxon>Spermatophyta</taxon>
        <taxon>Magnoliopsida</taxon>
        <taxon>eudicotyledons</taxon>
        <taxon>Gunneridae</taxon>
        <taxon>Pentapetalae</taxon>
        <taxon>rosids</taxon>
        <taxon>fabids</taxon>
        <taxon>Malpighiales</taxon>
        <taxon>Salicaceae</taxon>
        <taxon>Saliceae</taxon>
        <taxon>Populus</taxon>
    </lineage>
</organism>
<evidence type="ECO:0000313" key="2">
    <source>
        <dbReference type="Proteomes" id="UP000886885"/>
    </source>
</evidence>
<dbReference type="NCBIfam" id="TIGR00756">
    <property type="entry name" value="PPR"/>
    <property type="match status" value="1"/>
</dbReference>